<feature type="non-terminal residue" evidence="2">
    <location>
        <position position="1"/>
    </location>
</feature>
<sequence length="145" mass="15365">PGARQHHDGCEAQCQVTGPDLAQFAELGHPQVHHDQAGNAARRVHDHEQEHQPQVQKPSLGQLGQQHKGNDHQDGTDDGAKKEGGSAQKGEEQISARTPGPDHLCGDDLEVECAQAPGNASKKARDDEGHVAHALGVVADELDAL</sequence>
<evidence type="ECO:0000256" key="1">
    <source>
        <dbReference type="SAM" id="MobiDB-lite"/>
    </source>
</evidence>
<organism evidence="2 3">
    <name type="scientific">Daphnia magna</name>
    <dbReference type="NCBI Taxonomy" id="35525"/>
    <lineage>
        <taxon>Eukaryota</taxon>
        <taxon>Metazoa</taxon>
        <taxon>Ecdysozoa</taxon>
        <taxon>Arthropoda</taxon>
        <taxon>Crustacea</taxon>
        <taxon>Branchiopoda</taxon>
        <taxon>Diplostraca</taxon>
        <taxon>Cladocera</taxon>
        <taxon>Anomopoda</taxon>
        <taxon>Daphniidae</taxon>
        <taxon>Daphnia</taxon>
    </lineage>
</organism>
<comment type="caution">
    <text evidence="2">The sequence shown here is derived from an EMBL/GenBank/DDBJ whole genome shotgun (WGS) entry which is preliminary data.</text>
</comment>
<protein>
    <submittedName>
        <fullName evidence="2">Uncharacterized protein</fullName>
    </submittedName>
</protein>
<dbReference type="Proteomes" id="UP000076858">
    <property type="component" value="Unassembled WGS sequence"/>
</dbReference>
<gene>
    <name evidence="2" type="ORF">APZ42_002532</name>
</gene>
<feature type="compositionally biased region" description="Basic and acidic residues" evidence="1">
    <location>
        <begin position="68"/>
        <end position="94"/>
    </location>
</feature>
<dbReference type="AlphaFoldDB" id="A0A162CYI1"/>
<proteinExistence type="predicted"/>
<evidence type="ECO:0000313" key="3">
    <source>
        <dbReference type="Proteomes" id="UP000076858"/>
    </source>
</evidence>
<accession>A0A162CYI1</accession>
<name>A0A162CYI1_9CRUS</name>
<keyword evidence="3" id="KW-1185">Reference proteome</keyword>
<feature type="region of interest" description="Disordered" evidence="1">
    <location>
        <begin position="21"/>
        <end position="108"/>
    </location>
</feature>
<reference evidence="2 3" key="1">
    <citation type="submission" date="2016-03" db="EMBL/GenBank/DDBJ databases">
        <title>EvidentialGene: Evidence-directed Construction of Genes on Genomes.</title>
        <authorList>
            <person name="Gilbert D.G."/>
            <person name="Choi J.-H."/>
            <person name="Mockaitis K."/>
            <person name="Colbourne J."/>
            <person name="Pfrender M."/>
        </authorList>
    </citation>
    <scope>NUCLEOTIDE SEQUENCE [LARGE SCALE GENOMIC DNA]</scope>
    <source>
        <strain evidence="2 3">Xinb3</strain>
        <tissue evidence="2">Complete organism</tissue>
    </source>
</reference>
<feature type="compositionally biased region" description="Polar residues" evidence="1">
    <location>
        <begin position="52"/>
        <end position="67"/>
    </location>
</feature>
<dbReference type="EMBL" id="LRGB01007994">
    <property type="protein sequence ID" value="KZS00964.1"/>
    <property type="molecule type" value="Genomic_DNA"/>
</dbReference>
<evidence type="ECO:0000313" key="2">
    <source>
        <dbReference type="EMBL" id="KZS00964.1"/>
    </source>
</evidence>
<feature type="non-terminal residue" evidence="2">
    <location>
        <position position="145"/>
    </location>
</feature>